<dbReference type="OrthoDB" id="4551790at2"/>
<evidence type="ECO:0000256" key="1">
    <source>
        <dbReference type="ARBA" id="ARBA00023002"/>
    </source>
</evidence>
<dbReference type="InterPro" id="IPR012349">
    <property type="entry name" value="Split_barrel_FMN-bd"/>
</dbReference>
<sequence>MVRELTAAGVEFVRERHLGTLSTISKQGGIHAVPVGFTFHDGIVRVITSRTSQKVQNVLRDETATVSVVDGAKWIAFQGVASVHDDPAEVARAVELYAERYRQPRVNPLRVAIHLVPTRIMGSAGLLT</sequence>
<accession>A0A543EAP0</accession>
<dbReference type="NCBIfam" id="TIGR03618">
    <property type="entry name" value="Rv1155_F420"/>
    <property type="match status" value="1"/>
</dbReference>
<organism evidence="3 4">
    <name type="scientific">Microbacterium kyungheense</name>
    <dbReference type="NCBI Taxonomy" id="1263636"/>
    <lineage>
        <taxon>Bacteria</taxon>
        <taxon>Bacillati</taxon>
        <taxon>Actinomycetota</taxon>
        <taxon>Actinomycetes</taxon>
        <taxon>Micrococcales</taxon>
        <taxon>Microbacteriaceae</taxon>
        <taxon>Microbacterium</taxon>
    </lineage>
</organism>
<dbReference type="AlphaFoldDB" id="A0A543EAP0"/>
<evidence type="ECO:0000313" key="4">
    <source>
        <dbReference type="Proteomes" id="UP000320235"/>
    </source>
</evidence>
<reference evidence="3 4" key="1">
    <citation type="submission" date="2019-06" db="EMBL/GenBank/DDBJ databases">
        <title>Sequencing the genomes of 1000 actinobacteria strains.</title>
        <authorList>
            <person name="Klenk H.-P."/>
        </authorList>
    </citation>
    <scope>NUCLEOTIDE SEQUENCE [LARGE SCALE GENOMIC DNA]</scope>
    <source>
        <strain evidence="3 4">DSM 105492</strain>
    </source>
</reference>
<dbReference type="GO" id="GO:0016627">
    <property type="term" value="F:oxidoreductase activity, acting on the CH-CH group of donors"/>
    <property type="evidence" value="ECO:0007669"/>
    <property type="project" value="TreeGrafter"/>
</dbReference>
<keyword evidence="4" id="KW-1185">Reference proteome</keyword>
<comment type="caution">
    <text evidence="3">The sequence shown here is derived from an EMBL/GenBank/DDBJ whole genome shotgun (WGS) entry which is preliminary data.</text>
</comment>
<dbReference type="InterPro" id="IPR052019">
    <property type="entry name" value="F420H2_bilvrd_red/Heme_oxyg"/>
</dbReference>
<dbReference type="InterPro" id="IPR019920">
    <property type="entry name" value="F420-binding_dom_put"/>
</dbReference>
<dbReference type="EMBL" id="VFPE01000008">
    <property type="protein sequence ID" value="TQM18652.1"/>
    <property type="molecule type" value="Genomic_DNA"/>
</dbReference>
<dbReference type="Pfam" id="PF01243">
    <property type="entry name" value="PNPOx_N"/>
    <property type="match status" value="1"/>
</dbReference>
<feature type="domain" description="Pyridoxamine 5'-phosphate oxidase N-terminal" evidence="2">
    <location>
        <begin position="6"/>
        <end position="120"/>
    </location>
</feature>
<dbReference type="GO" id="GO:0005829">
    <property type="term" value="C:cytosol"/>
    <property type="evidence" value="ECO:0007669"/>
    <property type="project" value="TreeGrafter"/>
</dbReference>
<proteinExistence type="predicted"/>
<dbReference type="Proteomes" id="UP000320235">
    <property type="component" value="Unassembled WGS sequence"/>
</dbReference>
<name>A0A543EAP0_9MICO</name>
<evidence type="ECO:0000259" key="2">
    <source>
        <dbReference type="Pfam" id="PF01243"/>
    </source>
</evidence>
<dbReference type="InterPro" id="IPR011576">
    <property type="entry name" value="Pyridox_Oxase_N"/>
</dbReference>
<evidence type="ECO:0000313" key="3">
    <source>
        <dbReference type="EMBL" id="TQM18652.1"/>
    </source>
</evidence>
<dbReference type="PANTHER" id="PTHR35176">
    <property type="entry name" value="HEME OXYGENASE HI_0854-RELATED"/>
    <property type="match status" value="1"/>
</dbReference>
<dbReference type="SUPFAM" id="SSF50475">
    <property type="entry name" value="FMN-binding split barrel"/>
    <property type="match status" value="1"/>
</dbReference>
<protein>
    <submittedName>
        <fullName evidence="3">PPOX class probable F420-dependent enzyme</fullName>
    </submittedName>
</protein>
<gene>
    <name evidence="3" type="ORF">FB391_3783</name>
</gene>
<dbReference type="PANTHER" id="PTHR35176:SF1">
    <property type="entry name" value="F420H(2)-DEPENDENT BILIVERDIN REDUCTASE"/>
    <property type="match status" value="1"/>
</dbReference>
<dbReference type="GO" id="GO:0070967">
    <property type="term" value="F:coenzyme F420 binding"/>
    <property type="evidence" value="ECO:0007669"/>
    <property type="project" value="TreeGrafter"/>
</dbReference>
<keyword evidence="1" id="KW-0560">Oxidoreductase</keyword>
<dbReference type="Gene3D" id="2.30.110.10">
    <property type="entry name" value="Electron Transport, Fmn-binding Protein, Chain A"/>
    <property type="match status" value="1"/>
</dbReference>